<keyword evidence="3" id="KW-0964">Secreted</keyword>
<dbReference type="STRING" id="490622.A0A395NXG4"/>
<dbReference type="PROSITE" id="PS00122">
    <property type="entry name" value="CARBOXYLESTERASE_B_1"/>
    <property type="match status" value="1"/>
</dbReference>
<dbReference type="InterPro" id="IPR050309">
    <property type="entry name" value="Type-B_Carboxylest/Lipase"/>
</dbReference>
<comment type="subcellular location">
    <subcellularLocation>
        <location evidence="1">Secreted</location>
    </subcellularLocation>
</comment>
<protein>
    <recommendedName>
        <fullName evidence="8">Carboxylic ester hydrolase</fullName>
        <ecNumber evidence="8">3.1.1.-</ecNumber>
    </recommendedName>
</protein>
<evidence type="ECO:0000313" key="10">
    <source>
        <dbReference type="EMBL" id="RFU80796.1"/>
    </source>
</evidence>
<accession>A0A395NXG4</accession>
<keyword evidence="4 8" id="KW-0732">Signal</keyword>
<dbReference type="InterPro" id="IPR019826">
    <property type="entry name" value="Carboxylesterase_B_AS"/>
</dbReference>
<dbReference type="EC" id="3.1.1.-" evidence="8"/>
<gene>
    <name evidence="10" type="ORF">TARUN_1453</name>
</gene>
<feature type="domain" description="Carboxylesterase type B" evidence="9">
    <location>
        <begin position="32"/>
        <end position="394"/>
    </location>
</feature>
<evidence type="ECO:0000256" key="5">
    <source>
        <dbReference type="ARBA" id="ARBA00022801"/>
    </source>
</evidence>
<evidence type="ECO:0000256" key="6">
    <source>
        <dbReference type="ARBA" id="ARBA00023098"/>
    </source>
</evidence>
<keyword evidence="6" id="KW-0443">Lipid metabolism</keyword>
<sequence>MKIFVTLATLSLGLLPISGAVPSKATKGQAADAEVTIESGTIIGSAVGDVEYFNGIPFADPPTGPLRLKPPQKLSTHLGTFNATGVAKLCPQGPIVTLPENPEQCLVAKVALVDAIIDAITGGDDDAPEQSEDCLTITVHRPRGTGAGDGLPVLFYIFGGGFMIGGTSAKINDPAKLVQASVDLGKPIIFAAVNYRVAGWGFMPGAEIKRDESANAGLLDQRMGLEWVADNIAAFGGDPEKVTIWGQSAGSISVFDQLVLYDGDAIYNGNPLFRAAIMNSGSVTPVDDIDSPKGQAVYDSVVKVAGCEGDDSLQCLRNLTCDDFAKAANSVPGLISYESLALTYLPRPDGKVLTASPHVLAREGRFHAVPMIFGSQEDEGTLFSQFQGDMGTTDKIVGYLEDLYFQHANTSQITEFVDTYSPEFEDGSPYRTGRLLEFLFCPGQKRVASILGDMVFTLIRRWTLETVTAVHPDLCVWSSFASYDYLKAFLSGYFGTKHGSDTGVFFEKDNDNYPTLSGRQYYLNFVYNMDPNDGFEPDVFWPKWTDGNQLLWYNATNNGLLDDDFRSESFDFMWENIDALSF</sequence>
<reference evidence="10 11" key="1">
    <citation type="journal article" date="2018" name="PLoS Pathog.">
        <title>Evolution of structural diversity of trichothecenes, a family of toxins produced by plant pathogenic and entomopathogenic fungi.</title>
        <authorList>
            <person name="Proctor R.H."/>
            <person name="McCormick S.P."/>
            <person name="Kim H.S."/>
            <person name="Cardoza R.E."/>
            <person name="Stanley A.M."/>
            <person name="Lindo L."/>
            <person name="Kelly A."/>
            <person name="Brown D.W."/>
            <person name="Lee T."/>
            <person name="Vaughan M.M."/>
            <person name="Alexander N.J."/>
            <person name="Busman M."/>
            <person name="Gutierrez S."/>
        </authorList>
    </citation>
    <scope>NUCLEOTIDE SEQUENCE [LARGE SCALE GENOMIC DNA]</scope>
    <source>
        <strain evidence="10 11">IBT 40837</strain>
    </source>
</reference>
<evidence type="ECO:0000256" key="2">
    <source>
        <dbReference type="ARBA" id="ARBA00005964"/>
    </source>
</evidence>
<evidence type="ECO:0000256" key="8">
    <source>
        <dbReference type="RuleBase" id="RU361235"/>
    </source>
</evidence>
<evidence type="ECO:0000256" key="3">
    <source>
        <dbReference type="ARBA" id="ARBA00022525"/>
    </source>
</evidence>
<keyword evidence="5 8" id="KW-0378">Hydrolase</keyword>
<evidence type="ECO:0000256" key="1">
    <source>
        <dbReference type="ARBA" id="ARBA00004613"/>
    </source>
</evidence>
<feature type="chain" id="PRO_5017100081" description="Carboxylic ester hydrolase" evidence="8">
    <location>
        <begin position="21"/>
        <end position="582"/>
    </location>
</feature>
<organism evidence="10 11">
    <name type="scientific">Trichoderma arundinaceum</name>
    <dbReference type="NCBI Taxonomy" id="490622"/>
    <lineage>
        <taxon>Eukaryota</taxon>
        <taxon>Fungi</taxon>
        <taxon>Dikarya</taxon>
        <taxon>Ascomycota</taxon>
        <taxon>Pezizomycotina</taxon>
        <taxon>Sordariomycetes</taxon>
        <taxon>Hypocreomycetidae</taxon>
        <taxon>Hypocreales</taxon>
        <taxon>Hypocreaceae</taxon>
        <taxon>Trichoderma</taxon>
    </lineage>
</organism>
<dbReference type="AlphaFoldDB" id="A0A395NXG4"/>
<dbReference type="OrthoDB" id="6846267at2759"/>
<dbReference type="GO" id="GO:0006629">
    <property type="term" value="P:lipid metabolic process"/>
    <property type="evidence" value="ECO:0007669"/>
    <property type="project" value="UniProtKB-KW"/>
</dbReference>
<dbReference type="Gene3D" id="3.40.50.1820">
    <property type="entry name" value="alpha/beta hydrolase"/>
    <property type="match status" value="1"/>
</dbReference>
<proteinExistence type="inferred from homology"/>
<feature type="signal peptide" evidence="8">
    <location>
        <begin position="1"/>
        <end position="20"/>
    </location>
</feature>
<dbReference type="GO" id="GO:0016787">
    <property type="term" value="F:hydrolase activity"/>
    <property type="evidence" value="ECO:0007669"/>
    <property type="project" value="UniProtKB-KW"/>
</dbReference>
<dbReference type="SUPFAM" id="SSF53474">
    <property type="entry name" value="alpha/beta-Hydrolases"/>
    <property type="match status" value="1"/>
</dbReference>
<name>A0A395NXG4_TRIAR</name>
<keyword evidence="11" id="KW-1185">Reference proteome</keyword>
<keyword evidence="7" id="KW-0325">Glycoprotein</keyword>
<dbReference type="Pfam" id="PF00135">
    <property type="entry name" value="COesterase"/>
    <property type="match status" value="1"/>
</dbReference>
<evidence type="ECO:0000313" key="11">
    <source>
        <dbReference type="Proteomes" id="UP000266272"/>
    </source>
</evidence>
<evidence type="ECO:0000259" key="9">
    <source>
        <dbReference type="Pfam" id="PF00135"/>
    </source>
</evidence>
<evidence type="ECO:0000256" key="4">
    <source>
        <dbReference type="ARBA" id="ARBA00022729"/>
    </source>
</evidence>
<dbReference type="Proteomes" id="UP000266272">
    <property type="component" value="Unassembled WGS sequence"/>
</dbReference>
<dbReference type="GO" id="GO:0005576">
    <property type="term" value="C:extracellular region"/>
    <property type="evidence" value="ECO:0007669"/>
    <property type="project" value="UniProtKB-SubCell"/>
</dbReference>
<dbReference type="InterPro" id="IPR029058">
    <property type="entry name" value="AB_hydrolase_fold"/>
</dbReference>
<dbReference type="EMBL" id="PXOA01000093">
    <property type="protein sequence ID" value="RFU80796.1"/>
    <property type="molecule type" value="Genomic_DNA"/>
</dbReference>
<comment type="similarity">
    <text evidence="2 8">Belongs to the type-B carboxylesterase/lipase family.</text>
</comment>
<evidence type="ECO:0000256" key="7">
    <source>
        <dbReference type="ARBA" id="ARBA00023180"/>
    </source>
</evidence>
<dbReference type="PANTHER" id="PTHR11559">
    <property type="entry name" value="CARBOXYLESTERASE"/>
    <property type="match status" value="1"/>
</dbReference>
<comment type="caution">
    <text evidence="10">The sequence shown here is derived from an EMBL/GenBank/DDBJ whole genome shotgun (WGS) entry which is preliminary data.</text>
</comment>
<dbReference type="InterPro" id="IPR002018">
    <property type="entry name" value="CarbesteraseB"/>
</dbReference>
<dbReference type="FunFam" id="3.40.50.1820:FF:000213">
    <property type="entry name" value="Carboxylic ester hydrolase"/>
    <property type="match status" value="1"/>
</dbReference>